<name>A0A0D8HIU9_9ACTN</name>
<dbReference type="STRING" id="1280514.AXFE_14200"/>
<dbReference type="AlphaFoldDB" id="A0A0D8HIU9"/>
<dbReference type="GO" id="GO:0046081">
    <property type="term" value="P:dUTP catabolic process"/>
    <property type="evidence" value="ECO:0007669"/>
    <property type="project" value="TreeGrafter"/>
</dbReference>
<dbReference type="InterPro" id="IPR004518">
    <property type="entry name" value="MazG-like_dom"/>
</dbReference>
<accession>A0A0D8HIU9</accession>
<dbReference type="InterPro" id="IPR011551">
    <property type="entry name" value="NTP_PyrPHydrolase_MazG"/>
</dbReference>
<dbReference type="InterPro" id="IPR035996">
    <property type="entry name" value="4pyrrol_Methylase_sf"/>
</dbReference>
<dbReference type="SUPFAM" id="SSF101386">
    <property type="entry name" value="all-alpha NTP pyrophosphatases"/>
    <property type="match status" value="1"/>
</dbReference>
<evidence type="ECO:0000313" key="3">
    <source>
        <dbReference type="EMBL" id="KJF17712.1"/>
    </source>
</evidence>
<proteinExistence type="predicted"/>
<evidence type="ECO:0000259" key="1">
    <source>
        <dbReference type="Pfam" id="PF00590"/>
    </source>
</evidence>
<keyword evidence="4" id="KW-1185">Reference proteome</keyword>
<dbReference type="OrthoDB" id="9808939at2"/>
<reference evidence="3 4" key="1">
    <citation type="submission" date="2015-01" db="EMBL/GenBank/DDBJ databases">
        <title>Draft genome of the acidophilic iron oxidizer Acidithrix ferrooxidans strain Py-F3.</title>
        <authorList>
            <person name="Poehlein A."/>
            <person name="Eisen S."/>
            <person name="Schloemann M."/>
            <person name="Johnson B.D."/>
            <person name="Daniel R."/>
            <person name="Muehling M."/>
        </authorList>
    </citation>
    <scope>NUCLEOTIDE SEQUENCE [LARGE SCALE GENOMIC DNA]</scope>
    <source>
        <strain evidence="3 4">Py-F3</strain>
    </source>
</reference>
<dbReference type="Proteomes" id="UP000032360">
    <property type="component" value="Unassembled WGS sequence"/>
</dbReference>
<dbReference type="GO" id="GO:0047693">
    <property type="term" value="F:ATP diphosphatase activity"/>
    <property type="evidence" value="ECO:0007669"/>
    <property type="project" value="UniProtKB-EC"/>
</dbReference>
<comment type="caution">
    <text evidence="3">The sequence shown here is derived from an EMBL/GenBank/DDBJ whole genome shotgun (WGS) entry which is preliminary data.</text>
</comment>
<protein>
    <submittedName>
        <fullName evidence="3">Nucleoside triphosphate pyrophosphohydrolase</fullName>
        <ecNumber evidence="3">3.6.1.8</ecNumber>
    </submittedName>
</protein>
<dbReference type="EMBL" id="JXYS01000031">
    <property type="protein sequence ID" value="KJF17712.1"/>
    <property type="molecule type" value="Genomic_DNA"/>
</dbReference>
<dbReference type="GO" id="GO:0046061">
    <property type="term" value="P:dATP catabolic process"/>
    <property type="evidence" value="ECO:0007669"/>
    <property type="project" value="TreeGrafter"/>
</dbReference>
<dbReference type="GO" id="GO:0006203">
    <property type="term" value="P:dGTP catabolic process"/>
    <property type="evidence" value="ECO:0007669"/>
    <property type="project" value="TreeGrafter"/>
</dbReference>
<dbReference type="Gene3D" id="3.40.1010.10">
    <property type="entry name" value="Cobalt-precorrin-4 Transmethylase, Domain 1"/>
    <property type="match status" value="1"/>
</dbReference>
<dbReference type="RefSeq" id="WP_052605157.1">
    <property type="nucleotide sequence ID" value="NZ_JXYS01000031.1"/>
</dbReference>
<sequence length="486" mass="53697">MAFLTIVGMGPGADSYLTLGAMAEIASGDLVVFRTTNHPSAASVLDSLAQSASPVFSFDLLYDRFDDFDTIYETMAKLIEGLVRQRVSIEDFAQSATLIHGKLELDELNKVVFVVPGSPNVAEASVRHLCEIFKDSIQVEAGVSFLDIAFSRLNRDPFESPLTLVDSTEFLDHFDRYAGDLLIGQVWSEIIAMSIADLLVGADKAYSMTYLYHLGLDDELVREIGLAEVSSLPFDHLTSLLLNDFTESSASAFTSLLEIVRELRVKCPWDANQDHQSLSKHLVEEAYEVVDAIDKFYSETSNSGALGDEFLSDHQIYCDEFGTELGDLVVQVFFHAVIAQEGGLFDMRFVLDAIRQKLIRRHPHVFGGLKVDGASEVASNWEKIKREEKPDSSPIDDIPSSLPGLLYAGKVIRKAGGFGFVIPEMPELVRSIRSFGSLEEFSEADLLELIFEIVMLSKAMGVDLESGLRLRARQFASQFSGDEAAE</sequence>
<dbReference type="InterPro" id="IPR035013">
    <property type="entry name" value="YabN_N"/>
</dbReference>
<dbReference type="Pfam" id="PF03819">
    <property type="entry name" value="MazG"/>
    <property type="match status" value="1"/>
</dbReference>
<dbReference type="Gene3D" id="1.10.287.1080">
    <property type="entry name" value="MazG-like"/>
    <property type="match status" value="1"/>
</dbReference>
<organism evidence="3 4">
    <name type="scientific">Acidithrix ferrooxidans</name>
    <dbReference type="NCBI Taxonomy" id="1280514"/>
    <lineage>
        <taxon>Bacteria</taxon>
        <taxon>Bacillati</taxon>
        <taxon>Actinomycetota</taxon>
        <taxon>Acidimicrobiia</taxon>
        <taxon>Acidimicrobiales</taxon>
        <taxon>Acidimicrobiaceae</taxon>
        <taxon>Acidithrix</taxon>
    </lineage>
</organism>
<dbReference type="PANTHER" id="PTHR30522">
    <property type="entry name" value="NUCLEOSIDE TRIPHOSPHATE PYROPHOSPHOHYDROLASE"/>
    <property type="match status" value="1"/>
</dbReference>
<dbReference type="GO" id="GO:0008168">
    <property type="term" value="F:methyltransferase activity"/>
    <property type="evidence" value="ECO:0007669"/>
    <property type="project" value="InterPro"/>
</dbReference>
<dbReference type="InterPro" id="IPR014777">
    <property type="entry name" value="4pyrrole_Mease_sub1"/>
</dbReference>
<gene>
    <name evidence="3" type="primary">mazG</name>
    <name evidence="3" type="ORF">AXFE_14200</name>
</gene>
<dbReference type="CDD" id="cd11723">
    <property type="entry name" value="YabN_N_like"/>
    <property type="match status" value="1"/>
</dbReference>
<dbReference type="InterPro" id="IPR000878">
    <property type="entry name" value="4pyrrol_Mease"/>
</dbReference>
<dbReference type="GO" id="GO:0046047">
    <property type="term" value="P:TTP catabolic process"/>
    <property type="evidence" value="ECO:0007669"/>
    <property type="project" value="TreeGrafter"/>
</dbReference>
<dbReference type="PANTHER" id="PTHR30522:SF0">
    <property type="entry name" value="NUCLEOSIDE TRIPHOSPHATE PYROPHOSPHOHYDROLASE"/>
    <property type="match status" value="1"/>
</dbReference>
<evidence type="ECO:0000313" key="4">
    <source>
        <dbReference type="Proteomes" id="UP000032360"/>
    </source>
</evidence>
<dbReference type="EC" id="3.6.1.8" evidence="3"/>
<dbReference type="InterPro" id="IPR048015">
    <property type="entry name" value="NTP-PPase_MazG-like_N"/>
</dbReference>
<dbReference type="PATRIC" id="fig|1280514.3.peg.1850"/>
<evidence type="ECO:0000259" key="2">
    <source>
        <dbReference type="Pfam" id="PF03819"/>
    </source>
</evidence>
<dbReference type="GO" id="GO:0046076">
    <property type="term" value="P:dTTP catabolic process"/>
    <property type="evidence" value="ECO:0007669"/>
    <property type="project" value="TreeGrafter"/>
</dbReference>
<dbReference type="SUPFAM" id="SSF53790">
    <property type="entry name" value="Tetrapyrrole methylase"/>
    <property type="match status" value="1"/>
</dbReference>
<dbReference type="GO" id="GO:0046052">
    <property type="term" value="P:UTP catabolic process"/>
    <property type="evidence" value="ECO:0007669"/>
    <property type="project" value="TreeGrafter"/>
</dbReference>
<feature type="domain" description="Tetrapyrrole methylase" evidence="1">
    <location>
        <begin position="4"/>
        <end position="223"/>
    </location>
</feature>
<dbReference type="CDD" id="cd11528">
    <property type="entry name" value="NTP-PPase_MazG_Nterm"/>
    <property type="match status" value="1"/>
</dbReference>
<feature type="domain" description="NTP pyrophosphohydrolase MazG-like" evidence="2">
    <location>
        <begin position="273"/>
        <end position="366"/>
    </location>
</feature>
<keyword evidence="3" id="KW-0378">Hydrolase</keyword>
<dbReference type="Pfam" id="PF00590">
    <property type="entry name" value="TP_methylase"/>
    <property type="match status" value="1"/>
</dbReference>